<dbReference type="Gene3D" id="1.20.1260.10">
    <property type="match status" value="1"/>
</dbReference>
<keyword evidence="2" id="KW-1185">Reference proteome</keyword>
<dbReference type="InterPro" id="IPR010287">
    <property type="entry name" value="DUF892_YciF-like"/>
</dbReference>
<protein>
    <submittedName>
        <fullName evidence="1">DUF892 family protein</fullName>
    </submittedName>
</protein>
<organism evidence="1 2">
    <name type="scientific">Pantoea dispersa</name>
    <dbReference type="NCBI Taxonomy" id="59814"/>
    <lineage>
        <taxon>Bacteria</taxon>
        <taxon>Pseudomonadati</taxon>
        <taxon>Pseudomonadota</taxon>
        <taxon>Gammaproteobacteria</taxon>
        <taxon>Enterobacterales</taxon>
        <taxon>Erwiniaceae</taxon>
        <taxon>Pantoea</taxon>
    </lineage>
</organism>
<dbReference type="InterPro" id="IPR009078">
    <property type="entry name" value="Ferritin-like_SF"/>
</dbReference>
<dbReference type="EMBL" id="VICF01000002">
    <property type="protein sequence ID" value="TQC75500.1"/>
    <property type="molecule type" value="Genomic_DNA"/>
</dbReference>
<evidence type="ECO:0000313" key="1">
    <source>
        <dbReference type="EMBL" id="TQC75500.1"/>
    </source>
</evidence>
<dbReference type="Pfam" id="PF05974">
    <property type="entry name" value="DUF892"/>
    <property type="match status" value="1"/>
</dbReference>
<comment type="caution">
    <text evidence="1">The sequence shown here is derived from an EMBL/GenBank/DDBJ whole genome shotgun (WGS) entry which is preliminary data.</text>
</comment>
<sequence length="168" mass="19083">MTKESVYLDWLRDAHAMEKHAESLLKAAVLRLTEHPALQTRLEQYLEQSREQQQQVKTLLRQYDSSWSVLKESLGRMSAVGQAASDMLQDEEGIRVAVSSYVFCNYKIATYSTLLVAAEQAEEGEDVRIVRRILQQESQMASRLLQLLPQAAEEAIVLRTEPELSGTD</sequence>
<dbReference type="RefSeq" id="WP_041387188.1">
    <property type="nucleotide sequence ID" value="NZ_CP082342.1"/>
</dbReference>
<dbReference type="InterPro" id="IPR012347">
    <property type="entry name" value="Ferritin-like"/>
</dbReference>
<proteinExistence type="predicted"/>
<dbReference type="SUPFAM" id="SSF47240">
    <property type="entry name" value="Ferritin-like"/>
    <property type="match status" value="1"/>
</dbReference>
<dbReference type="GeneID" id="67453800"/>
<accession>A0ABY2ZZC2</accession>
<name>A0ABY2ZZC2_9GAMM</name>
<gene>
    <name evidence="1" type="ORF">FK492_06110</name>
</gene>
<dbReference type="Proteomes" id="UP000319715">
    <property type="component" value="Unassembled WGS sequence"/>
</dbReference>
<evidence type="ECO:0000313" key="2">
    <source>
        <dbReference type="Proteomes" id="UP000319715"/>
    </source>
</evidence>
<reference evidence="1 2" key="1">
    <citation type="submission" date="2019-06" db="EMBL/GenBank/DDBJ databases">
        <title>Pantoea dispersa Assembly.</title>
        <authorList>
            <person name="Wang J."/>
        </authorList>
    </citation>
    <scope>NUCLEOTIDE SEQUENCE [LARGE SCALE GENOMIC DNA]</scope>
    <source>
        <strain evidence="2">bio</strain>
    </source>
</reference>